<dbReference type="GO" id="GO:0003677">
    <property type="term" value="F:DNA binding"/>
    <property type="evidence" value="ECO:0007669"/>
    <property type="project" value="UniProtKB-KW"/>
</dbReference>
<dbReference type="Proteomes" id="UP000243579">
    <property type="component" value="Unassembled WGS sequence"/>
</dbReference>
<dbReference type="InterPro" id="IPR013324">
    <property type="entry name" value="RNA_pol_sigma_r3/r4-like"/>
</dbReference>
<dbReference type="SUPFAM" id="SSF46689">
    <property type="entry name" value="Homeodomain-like"/>
    <property type="match status" value="1"/>
</dbReference>
<feature type="domain" description="HTH CENPB-type" evidence="4">
    <location>
        <begin position="84"/>
        <end position="157"/>
    </location>
</feature>
<proteinExistence type="predicted"/>
<gene>
    <name evidence="5" type="ORF">ACHHYP_16405</name>
</gene>
<dbReference type="OrthoDB" id="2427426at2759"/>
<keyword evidence="6" id="KW-1185">Reference proteome</keyword>
<dbReference type="Pfam" id="PF04218">
    <property type="entry name" value="CENP-B_N"/>
    <property type="match status" value="1"/>
</dbReference>
<dbReference type="PROSITE" id="PS51253">
    <property type="entry name" value="HTH_CENPB"/>
    <property type="match status" value="1"/>
</dbReference>
<dbReference type="GO" id="GO:0005634">
    <property type="term" value="C:nucleus"/>
    <property type="evidence" value="ECO:0007669"/>
    <property type="project" value="TreeGrafter"/>
</dbReference>
<dbReference type="STRING" id="1202772.A0A1V9Y859"/>
<dbReference type="Gene3D" id="1.10.10.10">
    <property type="entry name" value="Winged helix-like DNA-binding domain superfamily/Winged helix DNA-binding domain"/>
    <property type="match status" value="1"/>
</dbReference>
<dbReference type="Gene3D" id="1.10.10.60">
    <property type="entry name" value="Homeodomain-like"/>
    <property type="match status" value="1"/>
</dbReference>
<evidence type="ECO:0000256" key="2">
    <source>
        <dbReference type="ARBA" id="ARBA00023242"/>
    </source>
</evidence>
<dbReference type="PANTHER" id="PTHR19303:SF73">
    <property type="entry name" value="PROTEIN PDC2"/>
    <property type="match status" value="1"/>
</dbReference>
<feature type="compositionally biased region" description="Basic and acidic residues" evidence="3">
    <location>
        <begin position="220"/>
        <end position="234"/>
    </location>
</feature>
<dbReference type="EMBL" id="JNBR01002615">
    <property type="protein sequence ID" value="OQR81906.1"/>
    <property type="molecule type" value="Genomic_DNA"/>
</dbReference>
<accession>A0A1V9Y859</accession>
<evidence type="ECO:0000256" key="3">
    <source>
        <dbReference type="SAM" id="MobiDB-lite"/>
    </source>
</evidence>
<dbReference type="InterPro" id="IPR007889">
    <property type="entry name" value="HTH_Psq"/>
</dbReference>
<dbReference type="SUPFAM" id="SSF88659">
    <property type="entry name" value="Sigma3 and sigma4 domains of RNA polymerase sigma factors"/>
    <property type="match status" value="1"/>
</dbReference>
<feature type="region of interest" description="Disordered" evidence="3">
    <location>
        <begin position="217"/>
        <end position="244"/>
    </location>
</feature>
<evidence type="ECO:0000259" key="4">
    <source>
        <dbReference type="PROSITE" id="PS51253"/>
    </source>
</evidence>
<evidence type="ECO:0000256" key="1">
    <source>
        <dbReference type="ARBA" id="ARBA00023125"/>
    </source>
</evidence>
<dbReference type="InterPro" id="IPR009057">
    <property type="entry name" value="Homeodomain-like_sf"/>
</dbReference>
<dbReference type="InterPro" id="IPR036388">
    <property type="entry name" value="WH-like_DNA-bd_sf"/>
</dbReference>
<evidence type="ECO:0000313" key="5">
    <source>
        <dbReference type="EMBL" id="OQR81906.1"/>
    </source>
</evidence>
<reference evidence="5 6" key="1">
    <citation type="journal article" date="2014" name="Genome Biol. Evol.">
        <title>The secreted proteins of Achlya hypogyna and Thraustotheca clavata identify the ancestral oomycete secretome and reveal gene acquisitions by horizontal gene transfer.</title>
        <authorList>
            <person name="Misner I."/>
            <person name="Blouin N."/>
            <person name="Leonard G."/>
            <person name="Richards T.A."/>
            <person name="Lane C.E."/>
        </authorList>
    </citation>
    <scope>NUCLEOTIDE SEQUENCE [LARGE SCALE GENOMIC DNA]</scope>
    <source>
        <strain evidence="5 6">ATCC 48635</strain>
    </source>
</reference>
<keyword evidence="2" id="KW-0539">Nucleus</keyword>
<dbReference type="Pfam" id="PF03221">
    <property type="entry name" value="HTH_Tnp_Tc5"/>
    <property type="match status" value="1"/>
</dbReference>
<dbReference type="SMART" id="SM00674">
    <property type="entry name" value="CENPB"/>
    <property type="match status" value="1"/>
</dbReference>
<dbReference type="AlphaFoldDB" id="A0A1V9Y859"/>
<organism evidence="5 6">
    <name type="scientific">Achlya hypogyna</name>
    <name type="common">Oomycete</name>
    <name type="synonym">Protoachlya hypogyna</name>
    <dbReference type="NCBI Taxonomy" id="1202772"/>
    <lineage>
        <taxon>Eukaryota</taxon>
        <taxon>Sar</taxon>
        <taxon>Stramenopiles</taxon>
        <taxon>Oomycota</taxon>
        <taxon>Saprolegniomycetes</taxon>
        <taxon>Saprolegniales</taxon>
        <taxon>Achlyaceae</taxon>
        <taxon>Achlya</taxon>
    </lineage>
</organism>
<keyword evidence="1" id="KW-0238">DNA-binding</keyword>
<protein>
    <recommendedName>
        <fullName evidence="4">HTH CENPB-type domain-containing protein</fullName>
    </recommendedName>
</protein>
<dbReference type="InterPro" id="IPR050863">
    <property type="entry name" value="CenT-Element_Derived"/>
</dbReference>
<evidence type="ECO:0000313" key="6">
    <source>
        <dbReference type="Proteomes" id="UP000243579"/>
    </source>
</evidence>
<dbReference type="PANTHER" id="PTHR19303">
    <property type="entry name" value="TRANSPOSON"/>
    <property type="match status" value="1"/>
</dbReference>
<comment type="caution">
    <text evidence="5">The sequence shown here is derived from an EMBL/GenBank/DDBJ whole genome shotgun (WGS) entry which is preliminary data.</text>
</comment>
<sequence length="292" mass="32131">MPRARAPEGEVPDRLRPRRKRLTVDKQAEIVKLLETTMLSHEAIGNKYGVSRQTVTAILKRSKSILKEMESLRGLALTGREHTRRVLTSRHPLHPVDLALYRWLQLVEENGAELSVTGAVLQARALDFAGALGFPAFKASNGWLRNFTERFGVHSTVRSGEAASLLITADVQHRINAIITAVDGVEPDHDANEAIDEIDVCTASIISYVQDLVGPAPSPHEGDDTVAKPVDRPPRTATIDVSSSQRALSASESLREYFAWYEDDDMLAKLNAIVQRIEANASHTTPSAVFNI</sequence>
<name>A0A1V9Y859_ACHHY</name>
<dbReference type="InterPro" id="IPR006600">
    <property type="entry name" value="HTH_CenpB_DNA-bd_dom"/>
</dbReference>